<reference evidence="1" key="1">
    <citation type="submission" date="2018-10" db="EMBL/GenBank/DDBJ databases">
        <title>Effector identification in a new, highly contiguous assembly of the strawberry crown rot pathogen Phytophthora cactorum.</title>
        <authorList>
            <person name="Armitage A.D."/>
            <person name="Nellist C.F."/>
            <person name="Bates H."/>
            <person name="Vickerstaff R.J."/>
            <person name="Harrison R.J."/>
        </authorList>
    </citation>
    <scope>NUCLEOTIDE SEQUENCE</scope>
    <source>
        <strain evidence="1">4040</strain>
    </source>
</reference>
<comment type="caution">
    <text evidence="1">The sequence shown here is derived from an EMBL/GenBank/DDBJ whole genome shotgun (WGS) entry which is preliminary data.</text>
</comment>
<evidence type="ECO:0000313" key="1">
    <source>
        <dbReference type="EMBL" id="KAG2942358.1"/>
    </source>
</evidence>
<organism evidence="1 2">
    <name type="scientific">Phytophthora cactorum</name>
    <dbReference type="NCBI Taxonomy" id="29920"/>
    <lineage>
        <taxon>Eukaryota</taxon>
        <taxon>Sar</taxon>
        <taxon>Stramenopiles</taxon>
        <taxon>Oomycota</taxon>
        <taxon>Peronosporomycetes</taxon>
        <taxon>Peronosporales</taxon>
        <taxon>Peronosporaceae</taxon>
        <taxon>Phytophthora</taxon>
    </lineage>
</organism>
<dbReference type="Proteomes" id="UP000736787">
    <property type="component" value="Unassembled WGS sequence"/>
</dbReference>
<protein>
    <submittedName>
        <fullName evidence="1">Uncharacterized protein</fullName>
    </submittedName>
</protein>
<accession>A0A8T1DMZ6</accession>
<sequence>MTSSSAAPACHQAGLQLRCAAVVTARRMEHAGSKRVLPSKALANVLFEGNPARNPEPEIEVFDRSALCLRATYPSAALLHRDPL</sequence>
<dbReference type="EMBL" id="RCMK01000230">
    <property type="protein sequence ID" value="KAG2942358.1"/>
    <property type="molecule type" value="Genomic_DNA"/>
</dbReference>
<name>A0A8T1DMZ6_9STRA</name>
<gene>
    <name evidence="1" type="ORF">PC117_g9818</name>
</gene>
<evidence type="ECO:0000313" key="2">
    <source>
        <dbReference type="Proteomes" id="UP000736787"/>
    </source>
</evidence>
<dbReference type="AlphaFoldDB" id="A0A8T1DMZ6"/>
<proteinExistence type="predicted"/>